<dbReference type="GO" id="GO:0000160">
    <property type="term" value="P:phosphorelay signal transduction system"/>
    <property type="evidence" value="ECO:0007669"/>
    <property type="project" value="InterPro"/>
</dbReference>
<dbReference type="InterPro" id="IPR058245">
    <property type="entry name" value="NreC/VraR/RcsB-like_REC"/>
</dbReference>
<evidence type="ECO:0000256" key="2">
    <source>
        <dbReference type="ARBA" id="ARBA00023125"/>
    </source>
</evidence>
<sequence length="240" mass="24895">MMASTSSLPAGSASQETGSGAPARLRLLVVDDHALVRAGVRAELTSHAADLEVVAEADDVEGAIAAVHALAPDVVLLDVHLPGGNGGGGTEVVASCHDVPATRFLALSVSDASEDVVGVIRAGARGYVTKAISTADLAQAVRRVAAGDAAFSPRLAGFVLDAFGAGTGEVAVADSELDRLSAREREVMRLIARGYTYKECASELFISVKTVETHVSAVLRKLQLSNRNELTRWAAARRIV</sequence>
<feature type="domain" description="Response regulatory" evidence="5">
    <location>
        <begin position="26"/>
        <end position="145"/>
    </location>
</feature>
<dbReference type="GO" id="GO:0003677">
    <property type="term" value="F:DNA binding"/>
    <property type="evidence" value="ECO:0007669"/>
    <property type="project" value="UniProtKB-KW"/>
</dbReference>
<dbReference type="CDD" id="cd17535">
    <property type="entry name" value="REC_NarL-like"/>
    <property type="match status" value="1"/>
</dbReference>
<dbReference type="InterPro" id="IPR011006">
    <property type="entry name" value="CheY-like_superfamily"/>
</dbReference>
<evidence type="ECO:0000256" key="1">
    <source>
        <dbReference type="ARBA" id="ARBA00022553"/>
    </source>
</evidence>
<organism evidence="6 7">
    <name type="scientific">Actinomyces urogenitalis DSM 15434</name>
    <dbReference type="NCBI Taxonomy" id="525246"/>
    <lineage>
        <taxon>Bacteria</taxon>
        <taxon>Bacillati</taxon>
        <taxon>Actinomycetota</taxon>
        <taxon>Actinomycetes</taxon>
        <taxon>Actinomycetales</taxon>
        <taxon>Actinomycetaceae</taxon>
        <taxon>Actinomyces</taxon>
    </lineage>
</organism>
<evidence type="ECO:0000313" key="7">
    <source>
        <dbReference type="Proteomes" id="UP000004778"/>
    </source>
</evidence>
<keyword evidence="2" id="KW-0238">DNA-binding</keyword>
<dbReference type="PROSITE" id="PS50110">
    <property type="entry name" value="RESPONSE_REGULATORY"/>
    <property type="match status" value="1"/>
</dbReference>
<dbReference type="GO" id="GO:0006355">
    <property type="term" value="P:regulation of DNA-templated transcription"/>
    <property type="evidence" value="ECO:0007669"/>
    <property type="project" value="InterPro"/>
</dbReference>
<dbReference type="InterPro" id="IPR039420">
    <property type="entry name" value="WalR-like"/>
</dbReference>
<evidence type="ECO:0000259" key="5">
    <source>
        <dbReference type="PROSITE" id="PS50110"/>
    </source>
</evidence>
<dbReference type="SMART" id="SM00421">
    <property type="entry name" value="HTH_LUXR"/>
    <property type="match status" value="1"/>
</dbReference>
<dbReference type="PANTHER" id="PTHR43214">
    <property type="entry name" value="TWO-COMPONENT RESPONSE REGULATOR"/>
    <property type="match status" value="1"/>
</dbReference>
<dbReference type="SMART" id="SM00448">
    <property type="entry name" value="REC"/>
    <property type="match status" value="1"/>
</dbReference>
<dbReference type="PANTHER" id="PTHR43214:SF37">
    <property type="entry name" value="TRANSCRIPTIONAL REGULATORY PROTEIN YDFI"/>
    <property type="match status" value="1"/>
</dbReference>
<keyword evidence="1 3" id="KW-0597">Phosphoprotein</keyword>
<accession>C0W6Q1</accession>
<dbReference type="PROSITE" id="PS50043">
    <property type="entry name" value="HTH_LUXR_2"/>
    <property type="match status" value="1"/>
</dbReference>
<dbReference type="InterPro" id="IPR001789">
    <property type="entry name" value="Sig_transdc_resp-reg_receiver"/>
</dbReference>
<dbReference type="STRING" id="103621.GCA_001067145_02133"/>
<feature type="domain" description="HTH luxR-type" evidence="4">
    <location>
        <begin position="173"/>
        <end position="238"/>
    </location>
</feature>
<reference evidence="6 7" key="1">
    <citation type="submission" date="2009-01" db="EMBL/GenBank/DDBJ databases">
        <authorList>
            <person name="Qin X."/>
            <person name="Bachman B."/>
            <person name="Battles P."/>
            <person name="Bell A."/>
            <person name="Bess C."/>
            <person name="Bickham C."/>
            <person name="Chaboub L."/>
            <person name="Chen D."/>
            <person name="Coyle M."/>
            <person name="Deiros D.R."/>
            <person name="Dinh H."/>
            <person name="Forbes L."/>
            <person name="Fowler G."/>
            <person name="Francisco L."/>
            <person name="Fu Q."/>
            <person name="Gubbala S."/>
            <person name="Hale W."/>
            <person name="Han Y."/>
            <person name="Hemphill L."/>
            <person name="Highlander S.K."/>
            <person name="Hirani K."/>
            <person name="Hogues M."/>
            <person name="Jackson L."/>
            <person name="Jakkamsetti A."/>
            <person name="Javaid M."/>
            <person name="Jiang H."/>
            <person name="Korchina V."/>
            <person name="Kovar C."/>
            <person name="Lara F."/>
            <person name="Lee S."/>
            <person name="Mata R."/>
            <person name="Mathew T."/>
            <person name="Moen C."/>
            <person name="Morales K."/>
            <person name="Munidasa M."/>
            <person name="Nazareth L."/>
            <person name="Ngo R."/>
            <person name="Nguyen L."/>
            <person name="Okwuonu G."/>
            <person name="Ongeri F."/>
            <person name="Patil S."/>
            <person name="Petrosino J."/>
            <person name="Pham C."/>
            <person name="Pham P."/>
            <person name="Pu L.-L."/>
            <person name="Puazo M."/>
            <person name="Raj R."/>
            <person name="Reid J."/>
            <person name="Rouhana J."/>
            <person name="Saada N."/>
            <person name="Shang Y."/>
            <person name="Simmons D."/>
            <person name="Thornton R."/>
            <person name="Warren J."/>
            <person name="Weissenberger G."/>
            <person name="Zhang J."/>
            <person name="Zhang L."/>
            <person name="Zhou C."/>
            <person name="Zhu D."/>
            <person name="Muzny D."/>
            <person name="Worley K."/>
            <person name="Gibbs R."/>
        </authorList>
    </citation>
    <scope>NUCLEOTIDE SEQUENCE [LARGE SCALE GENOMIC DNA]</scope>
    <source>
        <strain evidence="6 7">DSM 15434</strain>
    </source>
</reference>
<dbReference type="PRINTS" id="PR00038">
    <property type="entry name" value="HTHLUXR"/>
</dbReference>
<keyword evidence="7" id="KW-1185">Reference proteome</keyword>
<dbReference type="InterPro" id="IPR016032">
    <property type="entry name" value="Sig_transdc_resp-reg_C-effctor"/>
</dbReference>
<name>C0W6Q1_9ACTO</name>
<evidence type="ECO:0000259" key="4">
    <source>
        <dbReference type="PROSITE" id="PS50043"/>
    </source>
</evidence>
<evidence type="ECO:0000256" key="3">
    <source>
        <dbReference type="PROSITE-ProRule" id="PRU00169"/>
    </source>
</evidence>
<proteinExistence type="predicted"/>
<evidence type="ECO:0000313" key="6">
    <source>
        <dbReference type="EMBL" id="EEH65575.1"/>
    </source>
</evidence>
<dbReference type="AlphaFoldDB" id="C0W6Q1"/>
<dbReference type="SUPFAM" id="SSF52172">
    <property type="entry name" value="CheY-like"/>
    <property type="match status" value="1"/>
</dbReference>
<dbReference type="InterPro" id="IPR000792">
    <property type="entry name" value="Tscrpt_reg_LuxR_C"/>
</dbReference>
<protein>
    <submittedName>
        <fullName evidence="6">Transcriptional regulator, LuxR family</fullName>
    </submittedName>
</protein>
<dbReference type="CDD" id="cd06170">
    <property type="entry name" value="LuxR_C_like"/>
    <property type="match status" value="1"/>
</dbReference>
<gene>
    <name evidence="6" type="ORF">HMPREF0058_1545</name>
</gene>
<dbReference type="SUPFAM" id="SSF46894">
    <property type="entry name" value="C-terminal effector domain of the bipartite response regulators"/>
    <property type="match status" value="1"/>
</dbReference>
<dbReference type="HOGENOM" id="CLU_000445_90_10_11"/>
<dbReference type="eggNOG" id="COG2197">
    <property type="taxonomic scope" value="Bacteria"/>
</dbReference>
<feature type="modified residue" description="4-aspartylphosphate" evidence="3">
    <location>
        <position position="78"/>
    </location>
</feature>
<dbReference type="Pfam" id="PF00072">
    <property type="entry name" value="Response_reg"/>
    <property type="match status" value="1"/>
</dbReference>
<comment type="caution">
    <text evidence="6">The sequence shown here is derived from an EMBL/GenBank/DDBJ whole genome shotgun (WGS) entry which is preliminary data.</text>
</comment>
<dbReference type="EMBL" id="ACFH01000109">
    <property type="protein sequence ID" value="EEH65575.1"/>
    <property type="molecule type" value="Genomic_DNA"/>
</dbReference>
<dbReference type="Proteomes" id="UP000004778">
    <property type="component" value="Unassembled WGS sequence"/>
</dbReference>
<dbReference type="Pfam" id="PF00196">
    <property type="entry name" value="GerE"/>
    <property type="match status" value="1"/>
</dbReference>
<dbReference type="Gene3D" id="3.40.50.2300">
    <property type="match status" value="1"/>
</dbReference>